<evidence type="ECO:0000256" key="3">
    <source>
        <dbReference type="ARBA" id="ARBA00023012"/>
    </source>
</evidence>
<reference evidence="7 8" key="1">
    <citation type="submission" date="2015-10" db="EMBL/GenBank/DDBJ databases">
        <title>Draft genome sequence of pyrrolomycin-producing Streptomyces vitaminophilus.</title>
        <authorList>
            <person name="Graham D.E."/>
            <person name="Mahan K.M."/>
            <person name="Klingeman D.M."/>
            <person name="Hettich R.L."/>
            <person name="Parry R.J."/>
        </authorList>
    </citation>
    <scope>NUCLEOTIDE SEQUENCE [LARGE SCALE GENOMIC DNA]</scope>
    <source>
        <strain evidence="7 8">ATCC 31673</strain>
    </source>
</reference>
<keyword evidence="3" id="KW-0902">Two-component regulatory system</keyword>
<proteinExistence type="predicted"/>
<feature type="domain" description="Signal transduction histidine kinase subgroup 3 dimerisation and phosphoacceptor" evidence="6">
    <location>
        <begin position="187"/>
        <end position="252"/>
    </location>
</feature>
<evidence type="ECO:0000256" key="2">
    <source>
        <dbReference type="ARBA" id="ARBA00022777"/>
    </source>
</evidence>
<protein>
    <submittedName>
        <fullName evidence="7">Histidine kinase</fullName>
    </submittedName>
</protein>
<dbReference type="InterPro" id="IPR036890">
    <property type="entry name" value="HATPase_C_sf"/>
</dbReference>
<evidence type="ECO:0000313" key="8">
    <source>
        <dbReference type="Proteomes" id="UP000050867"/>
    </source>
</evidence>
<dbReference type="SUPFAM" id="SSF55874">
    <property type="entry name" value="ATPase domain of HSP90 chaperone/DNA topoisomerase II/histidine kinase"/>
    <property type="match status" value="1"/>
</dbReference>
<dbReference type="Pfam" id="PF02518">
    <property type="entry name" value="HATPase_c"/>
    <property type="match status" value="1"/>
</dbReference>
<feature type="transmembrane region" description="Helical" evidence="4">
    <location>
        <begin position="145"/>
        <end position="166"/>
    </location>
</feature>
<evidence type="ECO:0000259" key="6">
    <source>
        <dbReference type="Pfam" id="PF07730"/>
    </source>
</evidence>
<dbReference type="eggNOG" id="COG4585">
    <property type="taxonomic scope" value="Bacteria"/>
</dbReference>
<feature type="transmembrane region" description="Helical" evidence="4">
    <location>
        <begin position="79"/>
        <end position="107"/>
    </location>
</feature>
<keyword evidence="4" id="KW-1133">Transmembrane helix</keyword>
<dbReference type="PANTHER" id="PTHR24421">
    <property type="entry name" value="NITRATE/NITRITE SENSOR PROTEIN NARX-RELATED"/>
    <property type="match status" value="1"/>
</dbReference>
<name>A0A0T6LMN1_WENVI</name>
<feature type="transmembrane region" description="Helical" evidence="4">
    <location>
        <begin position="46"/>
        <end position="67"/>
    </location>
</feature>
<dbReference type="Pfam" id="PF07730">
    <property type="entry name" value="HisKA_3"/>
    <property type="match status" value="1"/>
</dbReference>
<evidence type="ECO:0000313" key="7">
    <source>
        <dbReference type="EMBL" id="KRV47201.1"/>
    </source>
</evidence>
<keyword evidence="1" id="KW-0808">Transferase</keyword>
<evidence type="ECO:0000256" key="1">
    <source>
        <dbReference type="ARBA" id="ARBA00022679"/>
    </source>
</evidence>
<dbReference type="InterPro" id="IPR050482">
    <property type="entry name" value="Sensor_HK_TwoCompSys"/>
</dbReference>
<organism evidence="7 8">
    <name type="scientific">Wenjunlia vitaminophila</name>
    <name type="common">Streptomyces vitaminophilus</name>
    <dbReference type="NCBI Taxonomy" id="76728"/>
    <lineage>
        <taxon>Bacteria</taxon>
        <taxon>Bacillati</taxon>
        <taxon>Actinomycetota</taxon>
        <taxon>Actinomycetes</taxon>
        <taxon>Kitasatosporales</taxon>
        <taxon>Streptomycetaceae</taxon>
        <taxon>Wenjunlia</taxon>
    </lineage>
</organism>
<dbReference type="Gene3D" id="3.30.565.10">
    <property type="entry name" value="Histidine kinase-like ATPase, C-terminal domain"/>
    <property type="match status" value="1"/>
</dbReference>
<gene>
    <name evidence="7" type="ORF">AQ490_09930</name>
</gene>
<evidence type="ECO:0000259" key="5">
    <source>
        <dbReference type="Pfam" id="PF02518"/>
    </source>
</evidence>
<dbReference type="GO" id="GO:0000155">
    <property type="term" value="F:phosphorelay sensor kinase activity"/>
    <property type="evidence" value="ECO:0007669"/>
    <property type="project" value="InterPro"/>
</dbReference>
<dbReference type="CDD" id="cd16917">
    <property type="entry name" value="HATPase_UhpB-NarQ-NarX-like"/>
    <property type="match status" value="1"/>
</dbReference>
<dbReference type="EMBL" id="LLZU01000038">
    <property type="protein sequence ID" value="KRV47201.1"/>
    <property type="molecule type" value="Genomic_DNA"/>
</dbReference>
<dbReference type="InterPro" id="IPR011712">
    <property type="entry name" value="Sig_transdc_His_kin_sub3_dim/P"/>
</dbReference>
<keyword evidence="4" id="KW-0472">Membrane</keyword>
<dbReference type="GO" id="GO:0016020">
    <property type="term" value="C:membrane"/>
    <property type="evidence" value="ECO:0007669"/>
    <property type="project" value="InterPro"/>
</dbReference>
<keyword evidence="2 7" id="KW-0418">Kinase</keyword>
<feature type="transmembrane region" description="Helical" evidence="4">
    <location>
        <begin position="119"/>
        <end position="138"/>
    </location>
</feature>
<keyword evidence="4" id="KW-0812">Transmembrane</keyword>
<dbReference type="PANTHER" id="PTHR24421:SF63">
    <property type="entry name" value="SENSOR HISTIDINE KINASE DESK"/>
    <property type="match status" value="1"/>
</dbReference>
<dbReference type="Proteomes" id="UP000050867">
    <property type="component" value="Unassembled WGS sequence"/>
</dbReference>
<accession>A0A0T6LMN1</accession>
<dbReference type="Gene3D" id="1.20.5.1930">
    <property type="match status" value="1"/>
</dbReference>
<comment type="caution">
    <text evidence="7">The sequence shown here is derived from an EMBL/GenBank/DDBJ whole genome shotgun (WGS) entry which is preliminary data.</text>
</comment>
<dbReference type="AlphaFoldDB" id="A0A0T6LMN1"/>
<dbReference type="InterPro" id="IPR003594">
    <property type="entry name" value="HATPase_dom"/>
</dbReference>
<keyword evidence="8" id="KW-1185">Reference proteome</keyword>
<dbReference type="STRING" id="76728.AQ490_09930"/>
<evidence type="ECO:0000256" key="4">
    <source>
        <dbReference type="SAM" id="Phobius"/>
    </source>
</evidence>
<feature type="transmembrane region" description="Helical" evidence="4">
    <location>
        <begin position="16"/>
        <end position="34"/>
    </location>
</feature>
<dbReference type="GO" id="GO:0046983">
    <property type="term" value="F:protein dimerization activity"/>
    <property type="evidence" value="ECO:0007669"/>
    <property type="project" value="InterPro"/>
</dbReference>
<sequence length="393" mass="42122">MPSPFERTARIGPRLWLVRLCWSLVYLPYLGVVINDLVRGDHTWRAAAFGWVGLAVFVASYLALILMPRPGGRAKRRHVVAFLLVFALSAGLTAVIGESGLVLLVYVSVCCGVLLPVRWAAFAVPTVTLSLIGIGLLTDVERETLAVLSLPAALGGMTMMGVGVTMRTMRELREARETIAHLAASDERLRLARDLHDLLGHSLSLVTLKSELARRLLPERPEDAAKQVNDIERVSRQALVDVRAAVSGFRRPRLVVEIAGARTALRAAQIDAYVDTSLLGQPTGLGPDEESALAWALREAVTNVVRHSGAGRCEVTLGEVREGSAHFVYLEVSDNGRGAPAGHAGSGNGLTGLEERLILSGGRLEIGPGARGKGFRLRALVPVRASVPAEVAE</sequence>
<feature type="domain" description="Histidine kinase/HSP90-like ATPase" evidence="5">
    <location>
        <begin position="290"/>
        <end position="382"/>
    </location>
</feature>